<dbReference type="Proteomes" id="UP000467379">
    <property type="component" value="Chromosome"/>
</dbReference>
<reference evidence="4 5" key="1">
    <citation type="submission" date="2016-12" db="EMBL/GenBank/DDBJ databases">
        <title>The new phylogeny of genus Mycobacterium.</title>
        <authorList>
            <person name="Tortoli E."/>
            <person name="Trovato A."/>
            <person name="Cirillo D.M."/>
        </authorList>
    </citation>
    <scope>NUCLEOTIDE SEQUENCE [LARGE SCALE GENOMIC DNA]</scope>
    <source>
        <strain evidence="4 5">DSM 44624</strain>
    </source>
</reference>
<feature type="domain" description="DUF732" evidence="2">
    <location>
        <begin position="27"/>
        <end position="97"/>
    </location>
</feature>
<dbReference type="InterPro" id="IPR007969">
    <property type="entry name" value="DUF732"/>
</dbReference>
<reference evidence="3" key="3">
    <citation type="submission" date="2020-02" db="EMBL/GenBank/DDBJ databases">
        <authorList>
            <person name="Matsumoto Y."/>
            <person name="Kinjo T."/>
            <person name="Motooka D."/>
            <person name="Nabeya D."/>
            <person name="Jung N."/>
            <person name="Uechi K."/>
            <person name="Horii T."/>
            <person name="Iida T."/>
            <person name="Fujita J."/>
            <person name="Nakamura S."/>
        </authorList>
    </citation>
    <scope>NUCLEOTIDE SEQUENCE</scope>
    <source>
        <strain evidence="3">JCM 12687</strain>
    </source>
</reference>
<evidence type="ECO:0000313" key="5">
    <source>
        <dbReference type="Proteomes" id="UP000192441"/>
    </source>
</evidence>
<evidence type="ECO:0000313" key="4">
    <source>
        <dbReference type="EMBL" id="ORA36192.1"/>
    </source>
</evidence>
<organism evidence="4 5">
    <name type="scientific">Mycobacterium branderi</name>
    <dbReference type="NCBI Taxonomy" id="43348"/>
    <lineage>
        <taxon>Bacteria</taxon>
        <taxon>Bacillati</taxon>
        <taxon>Actinomycetota</taxon>
        <taxon>Actinomycetes</taxon>
        <taxon>Mycobacteriales</taxon>
        <taxon>Mycobacteriaceae</taxon>
        <taxon>Mycobacterium</taxon>
    </lineage>
</organism>
<evidence type="ECO:0000313" key="3">
    <source>
        <dbReference type="EMBL" id="BBZ14289.1"/>
    </source>
</evidence>
<keyword evidence="6" id="KW-1185">Reference proteome</keyword>
<evidence type="ECO:0000259" key="2">
    <source>
        <dbReference type="Pfam" id="PF05305"/>
    </source>
</evidence>
<dbReference type="AlphaFoldDB" id="A0A7I7W9G6"/>
<keyword evidence="1" id="KW-0732">Signal</keyword>
<evidence type="ECO:0000313" key="6">
    <source>
        <dbReference type="Proteomes" id="UP000467379"/>
    </source>
</evidence>
<proteinExistence type="predicted"/>
<dbReference type="OrthoDB" id="4762356at2"/>
<dbReference type="EMBL" id="MVHM01000010">
    <property type="protein sequence ID" value="ORA36192.1"/>
    <property type="molecule type" value="Genomic_DNA"/>
</dbReference>
<dbReference type="Pfam" id="PF05305">
    <property type="entry name" value="DUF732"/>
    <property type="match status" value="1"/>
</dbReference>
<protein>
    <recommendedName>
        <fullName evidence="2">DUF732 domain-containing protein</fullName>
    </recommendedName>
</protein>
<accession>A0A7I7W9G6</accession>
<dbReference type="EMBL" id="AP022606">
    <property type="protein sequence ID" value="BBZ14289.1"/>
    <property type="molecule type" value="Genomic_DNA"/>
</dbReference>
<name>A0A7I7W9G6_9MYCO</name>
<reference evidence="3 6" key="2">
    <citation type="journal article" date="2019" name="Emerg. Microbes Infect.">
        <title>Comprehensive subspecies identification of 175 nontuberculous mycobacteria species based on 7547 genomic profiles.</title>
        <authorList>
            <person name="Matsumoto Y."/>
            <person name="Kinjo T."/>
            <person name="Motooka D."/>
            <person name="Nabeya D."/>
            <person name="Jung N."/>
            <person name="Uechi K."/>
            <person name="Horii T."/>
            <person name="Iida T."/>
            <person name="Fujita J."/>
            <person name="Nakamura S."/>
        </authorList>
    </citation>
    <scope>NUCLEOTIDE SEQUENCE [LARGE SCALE GENOMIC DNA]</scope>
    <source>
        <strain evidence="3 6">JCM 12687</strain>
    </source>
</reference>
<feature type="signal peptide" evidence="1">
    <location>
        <begin position="1"/>
        <end position="22"/>
    </location>
</feature>
<feature type="chain" id="PRO_5044658001" description="DUF732 domain-containing protein" evidence="1">
    <location>
        <begin position="23"/>
        <end position="107"/>
    </location>
</feature>
<evidence type="ECO:0000256" key="1">
    <source>
        <dbReference type="SAM" id="SignalP"/>
    </source>
</evidence>
<sequence>MRRLLTLTTVAAAIGLPPPALAEPSGDDAGFLEALKNAGITYQSPDSAVANAKAVCGMLDDGKGAPEIVAQLQQANAGFAQRDAAKFVALASVAYCPKYMQGGGDSK</sequence>
<dbReference type="Proteomes" id="UP000192441">
    <property type="component" value="Unassembled WGS sequence"/>
</dbReference>
<gene>
    <name evidence="4" type="ORF">BST20_16460</name>
    <name evidence="3" type="ORF">MBRA_44840</name>
</gene>